<sequence length="290" mass="31172">MNVRALIPVVPDLAAPSFSKWRQLMLLALGKYALADHVLCDASFPAVPHWVRMDLHVLSWLYSSITGDLFEIITTASPSARGAWVALEQQFIGNRETRVLLVDTEFRTLKQGSLSVNDYCHRMKTLADSLTELGETVSDRALAMNVLRGFSDRFDTLRLLLKKQRPFPSFVEIRSEQQLEELTTAPPAAPPTALVAGQAAPPAAAPPVSAASALVAGAPAPPPTDSSKSRRRRSNSKARGAAPSTGGAPTGGAAAAPAAGSPWPSVYNPWTATIQMWPGSQDPERDRQVQ</sequence>
<keyword evidence="3" id="KW-1185">Reference proteome</keyword>
<dbReference type="Proteomes" id="UP001341281">
    <property type="component" value="Chromosome 01"/>
</dbReference>
<protein>
    <recommendedName>
        <fullName evidence="4">Retrotransposon gag domain-containing protein</fullName>
    </recommendedName>
</protein>
<evidence type="ECO:0000313" key="2">
    <source>
        <dbReference type="EMBL" id="WVZ50072.1"/>
    </source>
</evidence>
<evidence type="ECO:0000256" key="1">
    <source>
        <dbReference type="SAM" id="MobiDB-lite"/>
    </source>
</evidence>
<dbReference type="EMBL" id="CP144745">
    <property type="protein sequence ID" value="WVZ50072.1"/>
    <property type="molecule type" value="Genomic_DNA"/>
</dbReference>
<dbReference type="Pfam" id="PF14223">
    <property type="entry name" value="Retrotran_gag_2"/>
    <property type="match status" value="1"/>
</dbReference>
<proteinExistence type="predicted"/>
<reference evidence="2 3" key="1">
    <citation type="submission" date="2024-02" db="EMBL/GenBank/DDBJ databases">
        <title>High-quality chromosome-scale genome assembly of Pensacola bahiagrass (Paspalum notatum Flugge var. saurae).</title>
        <authorList>
            <person name="Vega J.M."/>
            <person name="Podio M."/>
            <person name="Orjuela J."/>
            <person name="Siena L.A."/>
            <person name="Pessino S.C."/>
            <person name="Combes M.C."/>
            <person name="Mariac C."/>
            <person name="Albertini E."/>
            <person name="Pupilli F."/>
            <person name="Ortiz J.P.A."/>
            <person name="Leblanc O."/>
        </authorList>
    </citation>
    <scope>NUCLEOTIDE SEQUENCE [LARGE SCALE GENOMIC DNA]</scope>
    <source>
        <strain evidence="2">R1</strain>
        <tissue evidence="2">Leaf</tissue>
    </source>
</reference>
<feature type="compositionally biased region" description="Low complexity" evidence="1">
    <location>
        <begin position="237"/>
        <end position="262"/>
    </location>
</feature>
<dbReference type="PANTHER" id="PTHR47481:SF41">
    <property type="entry name" value="COPIA-LIKE POLYPROTEIN_RETROTRANSPOSON"/>
    <property type="match status" value="1"/>
</dbReference>
<dbReference type="AlphaFoldDB" id="A0AAQ3SGM5"/>
<organism evidence="2 3">
    <name type="scientific">Paspalum notatum var. saurae</name>
    <dbReference type="NCBI Taxonomy" id="547442"/>
    <lineage>
        <taxon>Eukaryota</taxon>
        <taxon>Viridiplantae</taxon>
        <taxon>Streptophyta</taxon>
        <taxon>Embryophyta</taxon>
        <taxon>Tracheophyta</taxon>
        <taxon>Spermatophyta</taxon>
        <taxon>Magnoliopsida</taxon>
        <taxon>Liliopsida</taxon>
        <taxon>Poales</taxon>
        <taxon>Poaceae</taxon>
        <taxon>PACMAD clade</taxon>
        <taxon>Panicoideae</taxon>
        <taxon>Andropogonodae</taxon>
        <taxon>Paspaleae</taxon>
        <taxon>Paspalinae</taxon>
        <taxon>Paspalum</taxon>
    </lineage>
</organism>
<name>A0AAQ3SGM5_PASNO</name>
<dbReference type="PANTHER" id="PTHR47481">
    <property type="match status" value="1"/>
</dbReference>
<feature type="region of interest" description="Disordered" evidence="1">
    <location>
        <begin position="215"/>
        <end position="269"/>
    </location>
</feature>
<gene>
    <name evidence="2" type="ORF">U9M48_001365</name>
</gene>
<evidence type="ECO:0000313" key="3">
    <source>
        <dbReference type="Proteomes" id="UP001341281"/>
    </source>
</evidence>
<evidence type="ECO:0008006" key="4">
    <source>
        <dbReference type="Google" id="ProtNLM"/>
    </source>
</evidence>
<accession>A0AAQ3SGM5</accession>